<keyword evidence="2" id="KW-0560">Oxidoreductase</keyword>
<comment type="similarity">
    <text evidence="1 3">Belongs to the short-chain dehydrogenases/reductases (SDR) family.</text>
</comment>
<accession>A0ABT4UHC8</accession>
<dbReference type="PANTHER" id="PTHR44196">
    <property type="entry name" value="DEHYDROGENASE/REDUCTASE SDR FAMILY MEMBER 7B"/>
    <property type="match status" value="1"/>
</dbReference>
<sequence length="271" mass="29453">MSFSHFSNKIVWITGASAGIGEAIAHAFAKEGAQLVLSARSTDKLNEVAEKCRQLGAPKTWVIPMDLAQPASVEQAIISYDFSVGKSLDILVNNGGVSQRSLVDETDMSVYRQLMEINYFGTVALTKGMLPYLKNNTAGSIITISSVAGKLGTPLRSGYAACKHALHGFFDSLRAEIYKNNIQVLLVCPGYIRTNVSVNALNAKGATTGEMDKNQAEGMPPEKLAQKIINAVKGNKQEIYVGGKEIIGIYLKRFFPKLLNKIVRKQINQTV</sequence>
<dbReference type="NCBIfam" id="NF004825">
    <property type="entry name" value="PRK06181.1"/>
    <property type="match status" value="1"/>
</dbReference>
<evidence type="ECO:0000256" key="3">
    <source>
        <dbReference type="RuleBase" id="RU000363"/>
    </source>
</evidence>
<organism evidence="4 5">
    <name type="scientific">Polluticaenibacter yanchengensis</name>
    <dbReference type="NCBI Taxonomy" id="3014562"/>
    <lineage>
        <taxon>Bacteria</taxon>
        <taxon>Pseudomonadati</taxon>
        <taxon>Bacteroidota</taxon>
        <taxon>Chitinophagia</taxon>
        <taxon>Chitinophagales</taxon>
        <taxon>Chitinophagaceae</taxon>
        <taxon>Polluticaenibacter</taxon>
    </lineage>
</organism>
<evidence type="ECO:0000256" key="1">
    <source>
        <dbReference type="ARBA" id="ARBA00006484"/>
    </source>
</evidence>
<dbReference type="InterPro" id="IPR036291">
    <property type="entry name" value="NAD(P)-bd_dom_sf"/>
</dbReference>
<evidence type="ECO:0000313" key="5">
    <source>
        <dbReference type="Proteomes" id="UP001210231"/>
    </source>
</evidence>
<dbReference type="RefSeq" id="WP_407030552.1">
    <property type="nucleotide sequence ID" value="NZ_JAQGEF010000005.1"/>
</dbReference>
<dbReference type="PRINTS" id="PR00080">
    <property type="entry name" value="SDRFAMILY"/>
</dbReference>
<dbReference type="EMBL" id="JAQGEF010000005">
    <property type="protein sequence ID" value="MDA3614224.1"/>
    <property type="molecule type" value="Genomic_DNA"/>
</dbReference>
<dbReference type="Gene3D" id="3.40.50.720">
    <property type="entry name" value="NAD(P)-binding Rossmann-like Domain"/>
    <property type="match status" value="1"/>
</dbReference>
<dbReference type="InterPro" id="IPR020904">
    <property type="entry name" value="Sc_DH/Rdtase_CS"/>
</dbReference>
<dbReference type="InterPro" id="IPR002347">
    <property type="entry name" value="SDR_fam"/>
</dbReference>
<proteinExistence type="inferred from homology"/>
<name>A0ABT4UHC8_9BACT</name>
<dbReference type="SUPFAM" id="SSF51735">
    <property type="entry name" value="NAD(P)-binding Rossmann-fold domains"/>
    <property type="match status" value="1"/>
</dbReference>
<keyword evidence="5" id="KW-1185">Reference proteome</keyword>
<gene>
    <name evidence="4" type="ORF">O3P16_05355</name>
</gene>
<protein>
    <submittedName>
        <fullName evidence="4">SDR family oxidoreductase</fullName>
    </submittedName>
</protein>
<reference evidence="4 5" key="1">
    <citation type="submission" date="2022-12" db="EMBL/GenBank/DDBJ databases">
        <title>Chitinophagaceae gen. sp. nov., a new member of the family Chitinophagaceae, isolated from soil in a chemical factory.</title>
        <authorList>
            <person name="Ke Z."/>
        </authorList>
    </citation>
    <scope>NUCLEOTIDE SEQUENCE [LARGE SCALE GENOMIC DNA]</scope>
    <source>
        <strain evidence="4 5">LY-5</strain>
    </source>
</reference>
<comment type="caution">
    <text evidence="4">The sequence shown here is derived from an EMBL/GenBank/DDBJ whole genome shotgun (WGS) entry which is preliminary data.</text>
</comment>
<evidence type="ECO:0000256" key="2">
    <source>
        <dbReference type="ARBA" id="ARBA00023002"/>
    </source>
</evidence>
<dbReference type="CDD" id="cd05332">
    <property type="entry name" value="11beta-HSD1_like_SDR_c"/>
    <property type="match status" value="1"/>
</dbReference>
<dbReference type="PROSITE" id="PS00061">
    <property type="entry name" value="ADH_SHORT"/>
    <property type="match status" value="1"/>
</dbReference>
<dbReference type="PANTHER" id="PTHR44196:SF1">
    <property type="entry name" value="DEHYDROGENASE_REDUCTASE SDR FAMILY MEMBER 7B"/>
    <property type="match status" value="1"/>
</dbReference>
<evidence type="ECO:0000313" key="4">
    <source>
        <dbReference type="EMBL" id="MDA3614224.1"/>
    </source>
</evidence>
<dbReference type="Pfam" id="PF00106">
    <property type="entry name" value="adh_short"/>
    <property type="match status" value="1"/>
</dbReference>
<dbReference type="PIRSF" id="PIRSF000126">
    <property type="entry name" value="11-beta-HSD1"/>
    <property type="match status" value="1"/>
</dbReference>
<dbReference type="PRINTS" id="PR00081">
    <property type="entry name" value="GDHRDH"/>
</dbReference>
<dbReference type="Proteomes" id="UP001210231">
    <property type="component" value="Unassembled WGS sequence"/>
</dbReference>